<dbReference type="EMBL" id="LQQC01000001">
    <property type="protein sequence ID" value="KXZ59836.1"/>
    <property type="molecule type" value="Genomic_DNA"/>
</dbReference>
<comment type="similarity">
    <text evidence="8">Belongs to the DyP-type peroxidase family.</text>
</comment>
<feature type="region of interest" description="Disordered" evidence="9">
    <location>
        <begin position="303"/>
        <end position="329"/>
    </location>
</feature>
<proteinExistence type="inferred from homology"/>
<feature type="region of interest" description="Disordered" evidence="9">
    <location>
        <begin position="238"/>
        <end position="269"/>
    </location>
</feature>
<evidence type="ECO:0000256" key="8">
    <source>
        <dbReference type="ARBA" id="ARBA00025737"/>
    </source>
</evidence>
<feature type="compositionally biased region" description="Basic and acidic residues" evidence="9">
    <location>
        <begin position="303"/>
        <end position="322"/>
    </location>
</feature>
<dbReference type="PANTHER" id="PTHR30521:SF4">
    <property type="entry name" value="DEFERROCHELATASE"/>
    <property type="match status" value="1"/>
</dbReference>
<feature type="domain" description="Dyp-type peroxidase C-terminal" evidence="11">
    <location>
        <begin position="213"/>
        <end position="428"/>
    </location>
</feature>
<keyword evidence="2 12" id="KW-0575">Peroxidase</keyword>
<dbReference type="RefSeq" id="WP_062019297.1">
    <property type="nucleotide sequence ID" value="NZ_LQQC01000001.1"/>
</dbReference>
<dbReference type="EC" id="1.11.1.-" evidence="12"/>
<dbReference type="PANTHER" id="PTHR30521">
    <property type="entry name" value="DEFERROCHELATASE/PEROXIDASE"/>
    <property type="match status" value="1"/>
</dbReference>
<evidence type="ECO:0000256" key="7">
    <source>
        <dbReference type="ARBA" id="ARBA00023004"/>
    </source>
</evidence>
<dbReference type="InterPro" id="IPR011008">
    <property type="entry name" value="Dimeric_a/b-barrel"/>
</dbReference>
<organism evidence="12 13">
    <name type="scientific">Brevibacterium ravenspurgense</name>
    <dbReference type="NCBI Taxonomy" id="479117"/>
    <lineage>
        <taxon>Bacteria</taxon>
        <taxon>Bacillati</taxon>
        <taxon>Actinomycetota</taxon>
        <taxon>Actinomycetes</taxon>
        <taxon>Micrococcales</taxon>
        <taxon>Brevibacteriaceae</taxon>
        <taxon>Brevibacterium</taxon>
    </lineage>
</organism>
<keyword evidence="4" id="KW-0479">Metal-binding</keyword>
<feature type="domain" description="Dyp-type peroxidase N-terminal" evidence="10">
    <location>
        <begin position="58"/>
        <end position="200"/>
    </location>
</feature>
<dbReference type="PROSITE" id="PS51404">
    <property type="entry name" value="DYP_PEROXIDASE"/>
    <property type="match status" value="1"/>
</dbReference>
<dbReference type="InterPro" id="IPR006314">
    <property type="entry name" value="Dyp_peroxidase"/>
</dbReference>
<keyword evidence="13" id="KW-1185">Reference proteome</keyword>
<dbReference type="PATRIC" id="fig|479117.4.peg.51"/>
<dbReference type="NCBIfam" id="TIGR01413">
    <property type="entry name" value="Dyp_perox_fam"/>
    <property type="match status" value="1"/>
</dbReference>
<evidence type="ECO:0000313" key="13">
    <source>
        <dbReference type="Proteomes" id="UP000243589"/>
    </source>
</evidence>
<dbReference type="GO" id="GO:0020037">
    <property type="term" value="F:heme binding"/>
    <property type="evidence" value="ECO:0007669"/>
    <property type="project" value="InterPro"/>
</dbReference>
<keyword evidence="6 12" id="KW-0560">Oxidoreductase</keyword>
<keyword evidence="3" id="KW-0349">Heme</keyword>
<accession>A0A150HCK3</accession>
<dbReference type="AlphaFoldDB" id="A0A150HCK3"/>
<name>A0A150HCK3_9MICO</name>
<gene>
    <name evidence="12" type="primary">efeN</name>
    <name evidence="12" type="ORF">Bravens_00051</name>
</gene>
<comment type="caution">
    <text evidence="12">The sequence shown here is derived from an EMBL/GenBank/DDBJ whole genome shotgun (WGS) entry which is preliminary data.</text>
</comment>
<dbReference type="PROSITE" id="PS51318">
    <property type="entry name" value="TAT"/>
    <property type="match status" value="1"/>
</dbReference>
<evidence type="ECO:0000256" key="2">
    <source>
        <dbReference type="ARBA" id="ARBA00022559"/>
    </source>
</evidence>
<keyword evidence="7" id="KW-0408">Iron</keyword>
<evidence type="ECO:0000313" key="12">
    <source>
        <dbReference type="EMBL" id="KXZ59836.1"/>
    </source>
</evidence>
<evidence type="ECO:0000256" key="4">
    <source>
        <dbReference type="ARBA" id="ARBA00022723"/>
    </source>
</evidence>
<sequence length="440" mass="47374">MTEISRRRLLGASGIGAGAGLAAGIGGTYGVMGAAARGGEDSKGFSGKQTVPFYGAHQAGVETPPQAHAVFLAVELKDHVDAAAMRRWLRILSDDAAALTQGRAPLADTEPDMTAQPASLTVTFGFGRKVVELAGADKVPAWLKPLPDYSIDRLRPELCGGDLLMQICSDDPLTLAHASRMLMKDSRAFSEIAWAKESFRRAYGTDPKGTTVRNPFGQVDGTVNPEIDTDDFAALVWGDPNAPARPGASDRKEVESPRGKAPADLGSAHPDWMAGGTTLVLRDIAMDLESWDLADEPARDFSVGRRMKDGSPLTGEHEHDIPDLEAVGSDGFKKISPASHVARSRNDKKPEEQIFRRVYSYQSLTKGPIRDDVEGVRQINDAGLMFASYQADIERQYKPIQQRLAEGDLLNEWTFPIGSTVWAIPPGASEGGYIGETLFG</sequence>
<evidence type="ECO:0000259" key="11">
    <source>
        <dbReference type="Pfam" id="PF20628"/>
    </source>
</evidence>
<feature type="compositionally biased region" description="Basic and acidic residues" evidence="9">
    <location>
        <begin position="248"/>
        <end position="258"/>
    </location>
</feature>
<reference evidence="12 13" key="1">
    <citation type="submission" date="2016-01" db="EMBL/GenBank/DDBJ databases">
        <title>Use of Whole Genome Sequencing to ascertain that Brevibacterium massiliense (Roux, Raoult 2009) is a later heterotypic synonym of Brevibacterium ravenspurgense (Mages 2008).</title>
        <authorList>
            <person name="Bernier A.-M."/>
            <person name="Burdz T."/>
            <person name="Huynh C."/>
            <person name="Pachecho A.L."/>
            <person name="Wiebe D."/>
            <person name="Bonner C."/>
            <person name="Bernard K."/>
        </authorList>
    </citation>
    <scope>NUCLEOTIDE SEQUENCE [LARGE SCALE GENOMIC DNA]</scope>
    <source>
        <strain evidence="12 13">CCUG56047</strain>
    </source>
</reference>
<dbReference type="Proteomes" id="UP000243589">
    <property type="component" value="Unassembled WGS sequence"/>
</dbReference>
<dbReference type="GO" id="GO:0046872">
    <property type="term" value="F:metal ion binding"/>
    <property type="evidence" value="ECO:0007669"/>
    <property type="project" value="UniProtKB-KW"/>
</dbReference>
<dbReference type="InterPro" id="IPR048328">
    <property type="entry name" value="Dyp_perox_C"/>
</dbReference>
<evidence type="ECO:0000256" key="6">
    <source>
        <dbReference type="ARBA" id="ARBA00023002"/>
    </source>
</evidence>
<evidence type="ECO:0000256" key="5">
    <source>
        <dbReference type="ARBA" id="ARBA00022729"/>
    </source>
</evidence>
<evidence type="ECO:0000259" key="10">
    <source>
        <dbReference type="Pfam" id="PF04261"/>
    </source>
</evidence>
<dbReference type="GO" id="GO:0005829">
    <property type="term" value="C:cytosol"/>
    <property type="evidence" value="ECO:0007669"/>
    <property type="project" value="TreeGrafter"/>
</dbReference>
<comment type="cofactor">
    <cofactor evidence="1">
        <name>heme b</name>
        <dbReference type="ChEBI" id="CHEBI:60344"/>
    </cofactor>
</comment>
<dbReference type="InterPro" id="IPR006311">
    <property type="entry name" value="TAT_signal"/>
</dbReference>
<dbReference type="SUPFAM" id="SSF54909">
    <property type="entry name" value="Dimeric alpha+beta barrel"/>
    <property type="match status" value="1"/>
</dbReference>
<dbReference type="Pfam" id="PF20628">
    <property type="entry name" value="Dyp_perox_C"/>
    <property type="match status" value="1"/>
</dbReference>
<evidence type="ECO:0000256" key="3">
    <source>
        <dbReference type="ARBA" id="ARBA00022617"/>
    </source>
</evidence>
<keyword evidence="5" id="KW-0732">Signal</keyword>
<dbReference type="Pfam" id="PF04261">
    <property type="entry name" value="Dyp_perox_N"/>
    <property type="match status" value="1"/>
</dbReference>
<protein>
    <submittedName>
        <fullName evidence="12">Putative deferrochelatase/peroxidase EfeN</fullName>
        <ecNumber evidence="12">1.11.1.-</ecNumber>
    </submittedName>
</protein>
<evidence type="ECO:0000256" key="9">
    <source>
        <dbReference type="SAM" id="MobiDB-lite"/>
    </source>
</evidence>
<evidence type="ECO:0000256" key="1">
    <source>
        <dbReference type="ARBA" id="ARBA00001970"/>
    </source>
</evidence>
<dbReference type="InterPro" id="IPR048327">
    <property type="entry name" value="Dyp_perox_N"/>
</dbReference>
<dbReference type="GO" id="GO:0004601">
    <property type="term" value="F:peroxidase activity"/>
    <property type="evidence" value="ECO:0007669"/>
    <property type="project" value="UniProtKB-KW"/>
</dbReference>